<dbReference type="InterPro" id="IPR007307">
    <property type="entry name" value="Ltv1"/>
</dbReference>
<dbReference type="GO" id="GO:0030688">
    <property type="term" value="C:preribosome, small subunit precursor"/>
    <property type="evidence" value="ECO:0007669"/>
    <property type="project" value="TreeGrafter"/>
</dbReference>
<name>A0AAW1QEH9_9CHLO</name>
<keyword evidence="4" id="KW-1185">Reference proteome</keyword>
<comment type="caution">
    <text evidence="3">The sequence shown here is derived from an EMBL/GenBank/DDBJ whole genome shotgun (WGS) entry which is preliminary data.</text>
</comment>
<evidence type="ECO:0000256" key="2">
    <source>
        <dbReference type="SAM" id="MobiDB-lite"/>
    </source>
</evidence>
<feature type="region of interest" description="Disordered" evidence="2">
    <location>
        <begin position="249"/>
        <end position="302"/>
    </location>
</feature>
<reference evidence="3 4" key="1">
    <citation type="journal article" date="2024" name="Nat. Commun.">
        <title>Phylogenomics reveals the evolutionary origins of lichenization in chlorophyte algae.</title>
        <authorList>
            <person name="Puginier C."/>
            <person name="Libourel C."/>
            <person name="Otte J."/>
            <person name="Skaloud P."/>
            <person name="Haon M."/>
            <person name="Grisel S."/>
            <person name="Petersen M."/>
            <person name="Berrin J.G."/>
            <person name="Delaux P.M."/>
            <person name="Dal Grande F."/>
            <person name="Keller J."/>
        </authorList>
    </citation>
    <scope>NUCLEOTIDE SEQUENCE [LARGE SCALE GENOMIC DNA]</scope>
    <source>
        <strain evidence="3 4">SAG 2043</strain>
    </source>
</reference>
<evidence type="ECO:0008006" key="5">
    <source>
        <dbReference type="Google" id="ProtNLM"/>
    </source>
</evidence>
<dbReference type="GO" id="GO:0000056">
    <property type="term" value="P:ribosomal small subunit export from nucleus"/>
    <property type="evidence" value="ECO:0007669"/>
    <property type="project" value="TreeGrafter"/>
</dbReference>
<dbReference type="Pfam" id="PF04180">
    <property type="entry name" value="LTV"/>
    <property type="match status" value="1"/>
</dbReference>
<evidence type="ECO:0000256" key="1">
    <source>
        <dbReference type="ARBA" id="ARBA00009078"/>
    </source>
</evidence>
<dbReference type="PANTHER" id="PTHR21531:SF0">
    <property type="entry name" value="PROTEIN LTV1 HOMOLOG"/>
    <property type="match status" value="1"/>
</dbReference>
<sequence>MVRKRTPFIDKSRATSYTLVYRSTDDADNLPERQLIETDKHIGIGRPDVEAAAAAAAHAPARKYPPGHPLSWLEDEVQDNVSEARRQELIANGFPDDGYDYMKHLRLLGQGKASLEGVKDPADAREQLDLEQDGFAGPSIFVPAPSVAPPEEDVKMFDARRLTVHAPAQTDDAAAQAAGGVTAFSREAVRVQAASMMELQELLQMMSRVQAADELGDAEGAGDMLDDFVLEATGAGEGEGDAAVSAQLDPDSASASVSGQDEESDNERRSWTDGDASGSDGDEPAEVHQPRRAGSIASTYWRPERRDRKENLSVIDERFEHLALEYDSDEIGELDDEEVGGQASLDQFGGLMDQFLEDHRASVHAHESGLRYSTAADTTHASAAEAADAAIAVLKARERLRVAESMDDSRPAGDGLPHYLEEDEQAERWDCESVLSLRSNLDNHPAQIGESGMKPRLGQRALAHQIRLSGKTGMPVGYVGPQKKAASESGQELRDDASVLSHSSPLPPRVKGEGAEEKKQRKQAVKEAKRDARATKKDLKVMYKKESVKQQKYMGAPAPSVLRIP</sequence>
<dbReference type="GO" id="GO:0042274">
    <property type="term" value="P:ribosomal small subunit biogenesis"/>
    <property type="evidence" value="ECO:0007669"/>
    <property type="project" value="InterPro"/>
</dbReference>
<evidence type="ECO:0000313" key="4">
    <source>
        <dbReference type="Proteomes" id="UP001489004"/>
    </source>
</evidence>
<dbReference type="Proteomes" id="UP001489004">
    <property type="component" value="Unassembled WGS sequence"/>
</dbReference>
<dbReference type="EMBL" id="JALJOR010000003">
    <property type="protein sequence ID" value="KAK9819819.1"/>
    <property type="molecule type" value="Genomic_DNA"/>
</dbReference>
<organism evidence="3 4">
    <name type="scientific">[Myrmecia] bisecta</name>
    <dbReference type="NCBI Taxonomy" id="41462"/>
    <lineage>
        <taxon>Eukaryota</taxon>
        <taxon>Viridiplantae</taxon>
        <taxon>Chlorophyta</taxon>
        <taxon>core chlorophytes</taxon>
        <taxon>Trebouxiophyceae</taxon>
        <taxon>Trebouxiales</taxon>
        <taxon>Trebouxiaceae</taxon>
        <taxon>Myrmecia</taxon>
    </lineage>
</organism>
<dbReference type="GO" id="GO:0005829">
    <property type="term" value="C:cytosol"/>
    <property type="evidence" value="ECO:0007669"/>
    <property type="project" value="TreeGrafter"/>
</dbReference>
<gene>
    <name evidence="3" type="ORF">WJX72_002761</name>
</gene>
<feature type="region of interest" description="Disordered" evidence="2">
    <location>
        <begin position="473"/>
        <end position="538"/>
    </location>
</feature>
<feature type="compositionally biased region" description="Basic and acidic residues" evidence="2">
    <location>
        <begin position="510"/>
        <end position="538"/>
    </location>
</feature>
<accession>A0AAW1QEH9</accession>
<protein>
    <recommendedName>
        <fullName evidence="5">LTV1</fullName>
    </recommendedName>
</protein>
<evidence type="ECO:0000313" key="3">
    <source>
        <dbReference type="EMBL" id="KAK9819819.1"/>
    </source>
</evidence>
<proteinExistence type="inferred from homology"/>
<dbReference type="GO" id="GO:0005634">
    <property type="term" value="C:nucleus"/>
    <property type="evidence" value="ECO:0007669"/>
    <property type="project" value="TreeGrafter"/>
</dbReference>
<comment type="similarity">
    <text evidence="1">Belongs to the LTV1 family.</text>
</comment>
<dbReference type="AlphaFoldDB" id="A0AAW1QEH9"/>
<dbReference type="PANTHER" id="PTHR21531">
    <property type="entry name" value="LOW-TEMPERATURE VIABILITY PROTEIN LTV1-RELATED"/>
    <property type="match status" value="1"/>
</dbReference>